<sequence length="158" mass="15440">MTTDREPEEEPAGAADARAAGEAEDAEETEAADVEQGTASDGEQGTDADGADGTAQAGEAQVSEAQAELAAQRELRARIEQRKADRSGPVAAGGKLSGQAADLLAAVRAVESGGTPDPAVLRAAAPAKERPASAPAAAVPAPTPAPSAPAGPSAPPAE</sequence>
<feature type="region of interest" description="Disordered" evidence="1">
    <location>
        <begin position="113"/>
        <end position="158"/>
    </location>
</feature>
<dbReference type="AlphaFoldDB" id="A0A940RX58"/>
<feature type="compositionally biased region" description="Basic and acidic residues" evidence="1">
    <location>
        <begin position="71"/>
        <end position="86"/>
    </location>
</feature>
<feature type="compositionally biased region" description="Acidic residues" evidence="1">
    <location>
        <begin position="22"/>
        <end position="33"/>
    </location>
</feature>
<reference evidence="2" key="1">
    <citation type="submission" date="2021-03" db="EMBL/GenBank/DDBJ databases">
        <title>Whole genome sequence of Streptomyces bomunensis MMS17-BM035.</title>
        <authorList>
            <person name="Lee J.H."/>
        </authorList>
    </citation>
    <scope>NUCLEOTIDE SEQUENCE</scope>
    <source>
        <strain evidence="2">MMS17-BM035</strain>
    </source>
</reference>
<proteinExistence type="predicted"/>
<name>A0A940RX58_9ACTN</name>
<feature type="non-terminal residue" evidence="2">
    <location>
        <position position="158"/>
    </location>
</feature>
<feature type="compositionally biased region" description="Acidic residues" evidence="1">
    <location>
        <begin position="1"/>
        <end position="11"/>
    </location>
</feature>
<evidence type="ECO:0000313" key="3">
    <source>
        <dbReference type="Proteomes" id="UP000670475"/>
    </source>
</evidence>
<keyword evidence="2" id="KW-0547">Nucleotide-binding</keyword>
<dbReference type="Proteomes" id="UP000670475">
    <property type="component" value="Unassembled WGS sequence"/>
</dbReference>
<dbReference type="EMBL" id="JAGIQL010000018">
    <property type="protein sequence ID" value="MBP0457284.1"/>
    <property type="molecule type" value="Genomic_DNA"/>
</dbReference>
<comment type="caution">
    <text evidence="2">The sequence shown here is derived from an EMBL/GenBank/DDBJ whole genome shotgun (WGS) entry which is preliminary data.</text>
</comment>
<feature type="compositionally biased region" description="Low complexity" evidence="1">
    <location>
        <begin position="51"/>
        <end position="70"/>
    </location>
</feature>
<feature type="region of interest" description="Disordered" evidence="1">
    <location>
        <begin position="1"/>
        <end position="95"/>
    </location>
</feature>
<keyword evidence="2" id="KW-0067">ATP-binding</keyword>
<evidence type="ECO:0000313" key="2">
    <source>
        <dbReference type="EMBL" id="MBP0457284.1"/>
    </source>
</evidence>
<feature type="compositionally biased region" description="Pro residues" evidence="1">
    <location>
        <begin position="141"/>
        <end position="158"/>
    </location>
</feature>
<accession>A0A940RX58</accession>
<dbReference type="GO" id="GO:0004386">
    <property type="term" value="F:helicase activity"/>
    <property type="evidence" value="ECO:0007669"/>
    <property type="project" value="UniProtKB-KW"/>
</dbReference>
<keyword evidence="3" id="KW-1185">Reference proteome</keyword>
<organism evidence="2 3">
    <name type="scientific">Streptomyces montanisoli</name>
    <dbReference type="NCBI Taxonomy" id="2798581"/>
    <lineage>
        <taxon>Bacteria</taxon>
        <taxon>Bacillati</taxon>
        <taxon>Actinomycetota</taxon>
        <taxon>Actinomycetes</taxon>
        <taxon>Kitasatosporales</taxon>
        <taxon>Streptomycetaceae</taxon>
        <taxon>Streptomyces</taxon>
    </lineage>
</organism>
<keyword evidence="2" id="KW-0378">Hydrolase</keyword>
<protein>
    <submittedName>
        <fullName evidence="2">DNA helicase RecD</fullName>
    </submittedName>
</protein>
<evidence type="ECO:0000256" key="1">
    <source>
        <dbReference type="SAM" id="MobiDB-lite"/>
    </source>
</evidence>
<keyword evidence="2" id="KW-0347">Helicase</keyword>
<gene>
    <name evidence="2" type="ORF">JFN87_07195</name>
</gene>